<feature type="non-terminal residue" evidence="1">
    <location>
        <position position="1"/>
    </location>
</feature>
<dbReference type="Proteomes" id="UP000789342">
    <property type="component" value="Unassembled WGS sequence"/>
</dbReference>
<accession>A0A9N9P0R7</accession>
<keyword evidence="2" id="KW-1185">Reference proteome</keyword>
<name>A0A9N9P0R7_9GLOM</name>
<organism evidence="1 2">
    <name type="scientific">Acaulospora morrowiae</name>
    <dbReference type="NCBI Taxonomy" id="94023"/>
    <lineage>
        <taxon>Eukaryota</taxon>
        <taxon>Fungi</taxon>
        <taxon>Fungi incertae sedis</taxon>
        <taxon>Mucoromycota</taxon>
        <taxon>Glomeromycotina</taxon>
        <taxon>Glomeromycetes</taxon>
        <taxon>Diversisporales</taxon>
        <taxon>Acaulosporaceae</taxon>
        <taxon>Acaulospora</taxon>
    </lineage>
</organism>
<evidence type="ECO:0000313" key="1">
    <source>
        <dbReference type="EMBL" id="CAG8781446.1"/>
    </source>
</evidence>
<comment type="caution">
    <text evidence="1">The sequence shown here is derived from an EMBL/GenBank/DDBJ whole genome shotgun (WGS) entry which is preliminary data.</text>
</comment>
<reference evidence="1" key="1">
    <citation type="submission" date="2021-06" db="EMBL/GenBank/DDBJ databases">
        <authorList>
            <person name="Kallberg Y."/>
            <person name="Tangrot J."/>
            <person name="Rosling A."/>
        </authorList>
    </citation>
    <scope>NUCLEOTIDE SEQUENCE</scope>
    <source>
        <strain evidence="1">CL551</strain>
    </source>
</reference>
<gene>
    <name evidence="1" type="ORF">AMORRO_LOCUS17353</name>
</gene>
<proteinExistence type="predicted"/>
<sequence>GTPDFSKGSPEEELQTINNNTTININIPKLRDKFYDQGKKNQIQFTPNK</sequence>
<dbReference type="EMBL" id="CAJVPV010053078">
    <property type="protein sequence ID" value="CAG8781446.1"/>
    <property type="molecule type" value="Genomic_DNA"/>
</dbReference>
<protein>
    <submittedName>
        <fullName evidence="1">974_t:CDS:1</fullName>
    </submittedName>
</protein>
<dbReference type="AlphaFoldDB" id="A0A9N9P0R7"/>
<evidence type="ECO:0000313" key="2">
    <source>
        <dbReference type="Proteomes" id="UP000789342"/>
    </source>
</evidence>